<evidence type="ECO:0000313" key="22">
    <source>
        <dbReference type="EMBL" id="CAD6995173.1"/>
    </source>
</evidence>
<evidence type="ECO:0000256" key="9">
    <source>
        <dbReference type="ARBA" id="ARBA00022801"/>
    </source>
</evidence>
<dbReference type="Gene3D" id="1.10.390.10">
    <property type="entry name" value="Neutral Protease Domain 2"/>
    <property type="match status" value="1"/>
</dbReference>
<dbReference type="Gene3D" id="2.60.40.1910">
    <property type="match status" value="1"/>
</dbReference>
<evidence type="ECO:0000256" key="3">
    <source>
        <dbReference type="ARBA" id="ARBA00022438"/>
    </source>
</evidence>
<evidence type="ECO:0000259" key="19">
    <source>
        <dbReference type="Pfam" id="PF01433"/>
    </source>
</evidence>
<evidence type="ECO:0000259" key="20">
    <source>
        <dbReference type="Pfam" id="PF11838"/>
    </source>
</evidence>
<dbReference type="GO" id="GO:0043171">
    <property type="term" value="P:peptide catabolic process"/>
    <property type="evidence" value="ECO:0007669"/>
    <property type="project" value="TreeGrafter"/>
</dbReference>
<evidence type="ECO:0000256" key="12">
    <source>
        <dbReference type="ARBA" id="ARBA00023136"/>
    </source>
</evidence>
<feature type="active site" description="Proton acceptor" evidence="15">
    <location>
        <position position="213"/>
    </location>
</feature>
<keyword evidence="7 16" id="KW-0479">Metal-binding</keyword>
<dbReference type="GO" id="GO:0005737">
    <property type="term" value="C:cytoplasm"/>
    <property type="evidence" value="ECO:0007669"/>
    <property type="project" value="TreeGrafter"/>
</dbReference>
<name>A0A811UD23_CERCA</name>
<evidence type="ECO:0000256" key="18">
    <source>
        <dbReference type="RuleBase" id="RU364040"/>
    </source>
</evidence>
<keyword evidence="10 16" id="KW-0862">Zinc</keyword>
<keyword evidence="14" id="KW-0449">Lipoprotein</keyword>
<feature type="binding site" evidence="16">
    <location>
        <position position="235"/>
    </location>
    <ligand>
        <name>Zn(2+)</name>
        <dbReference type="ChEBI" id="CHEBI:29105"/>
        <note>catalytic</note>
    </ligand>
</feature>
<keyword evidence="13" id="KW-0325">Glycoprotein</keyword>
<dbReference type="GO" id="GO:0006508">
    <property type="term" value="P:proteolysis"/>
    <property type="evidence" value="ECO:0007669"/>
    <property type="project" value="UniProtKB-KW"/>
</dbReference>
<keyword evidence="3 18" id="KW-0031">Aminopeptidase</keyword>
<dbReference type="Gene3D" id="1.25.50.20">
    <property type="match status" value="1"/>
</dbReference>
<dbReference type="FunFam" id="1.10.390.10:FF:000013">
    <property type="entry name" value="Aminopeptidase N"/>
    <property type="match status" value="1"/>
</dbReference>
<dbReference type="InterPro" id="IPR045357">
    <property type="entry name" value="Aminopeptidase_N-like_N"/>
</dbReference>
<dbReference type="GO" id="GO:0098552">
    <property type="term" value="C:side of membrane"/>
    <property type="evidence" value="ECO:0007669"/>
    <property type="project" value="UniProtKB-KW"/>
</dbReference>
<dbReference type="PANTHER" id="PTHR11533:SF301">
    <property type="entry name" value="AMINOPEPTIDASE"/>
    <property type="match status" value="1"/>
</dbReference>
<comment type="subcellular location">
    <subcellularLocation>
        <location evidence="1">Cell membrane</location>
        <topology evidence="1">Lipid-anchor</topology>
        <topology evidence="1">GPI-anchor</topology>
    </subcellularLocation>
</comment>
<keyword evidence="5" id="KW-0336">GPI-anchor</keyword>
<dbReference type="GO" id="GO:0008270">
    <property type="term" value="F:zinc ion binding"/>
    <property type="evidence" value="ECO:0007669"/>
    <property type="project" value="UniProtKB-UniRule"/>
</dbReference>
<dbReference type="OrthoDB" id="10031169at2759"/>
<dbReference type="InterPro" id="IPR034016">
    <property type="entry name" value="M1_APN-typ"/>
</dbReference>
<dbReference type="InterPro" id="IPR014782">
    <property type="entry name" value="Peptidase_M1_dom"/>
</dbReference>
<evidence type="ECO:0000256" key="8">
    <source>
        <dbReference type="ARBA" id="ARBA00022729"/>
    </source>
</evidence>
<feature type="domain" description="Aminopeptidase N-like N-terminal" evidence="21">
    <location>
        <begin position="2"/>
        <end position="106"/>
    </location>
</feature>
<dbReference type="InterPro" id="IPR027268">
    <property type="entry name" value="Peptidase_M4/M1_CTD_sf"/>
</dbReference>
<keyword evidence="8" id="KW-0732">Signal</keyword>
<dbReference type="Pfam" id="PF01433">
    <property type="entry name" value="Peptidase_M1"/>
    <property type="match status" value="1"/>
</dbReference>
<dbReference type="InterPro" id="IPR050344">
    <property type="entry name" value="Peptidase_M1_aminopeptidases"/>
</dbReference>
<evidence type="ECO:0000256" key="2">
    <source>
        <dbReference type="ARBA" id="ARBA00010136"/>
    </source>
</evidence>
<evidence type="ECO:0000256" key="6">
    <source>
        <dbReference type="ARBA" id="ARBA00022670"/>
    </source>
</evidence>
<feature type="domain" description="ERAP1-like C-terminal" evidence="20">
    <location>
        <begin position="443"/>
        <end position="741"/>
    </location>
</feature>
<dbReference type="GO" id="GO:0005886">
    <property type="term" value="C:plasma membrane"/>
    <property type="evidence" value="ECO:0007669"/>
    <property type="project" value="UniProtKB-SubCell"/>
</dbReference>
<accession>A0A811UD23</accession>
<feature type="domain" description="Peptidase M1 membrane alanine aminopeptidase" evidence="19">
    <location>
        <begin position="136"/>
        <end position="364"/>
    </location>
</feature>
<comment type="cofactor">
    <cofactor evidence="16 18">
        <name>Zn(2+)</name>
        <dbReference type="ChEBI" id="CHEBI:29105"/>
    </cofactor>
    <text evidence="16 18">Binds 1 zinc ion per subunit.</text>
</comment>
<dbReference type="Pfam" id="PF17900">
    <property type="entry name" value="Peptidase_M1_N"/>
    <property type="match status" value="1"/>
</dbReference>
<dbReference type="SUPFAM" id="SSF55486">
    <property type="entry name" value="Metalloproteases ('zincins'), catalytic domain"/>
    <property type="match status" value="1"/>
</dbReference>
<keyword evidence="11 18" id="KW-0482">Metalloprotease</keyword>
<dbReference type="Proteomes" id="UP000606786">
    <property type="component" value="Unassembled WGS sequence"/>
</dbReference>
<dbReference type="CDD" id="cd09601">
    <property type="entry name" value="M1_APN-Q_like"/>
    <property type="match status" value="1"/>
</dbReference>
<keyword evidence="9 18" id="KW-0378">Hydrolase</keyword>
<dbReference type="PRINTS" id="PR00756">
    <property type="entry name" value="ALADIPTASE"/>
</dbReference>
<evidence type="ECO:0000256" key="10">
    <source>
        <dbReference type="ARBA" id="ARBA00022833"/>
    </source>
</evidence>
<keyword evidence="4" id="KW-1003">Cell membrane</keyword>
<evidence type="ECO:0000256" key="14">
    <source>
        <dbReference type="ARBA" id="ARBA00023288"/>
    </source>
</evidence>
<evidence type="ECO:0000256" key="16">
    <source>
        <dbReference type="PIRSR" id="PIRSR634016-3"/>
    </source>
</evidence>
<dbReference type="GO" id="GO:0070006">
    <property type="term" value="F:metalloaminopeptidase activity"/>
    <property type="evidence" value="ECO:0007669"/>
    <property type="project" value="TreeGrafter"/>
</dbReference>
<evidence type="ECO:0000256" key="4">
    <source>
        <dbReference type="ARBA" id="ARBA00022475"/>
    </source>
</evidence>
<keyword evidence="23" id="KW-1185">Reference proteome</keyword>
<evidence type="ECO:0000256" key="5">
    <source>
        <dbReference type="ARBA" id="ARBA00022622"/>
    </source>
</evidence>
<dbReference type="AlphaFoldDB" id="A0A811UD23"/>
<evidence type="ECO:0000256" key="15">
    <source>
        <dbReference type="PIRSR" id="PIRSR634016-1"/>
    </source>
</evidence>
<feature type="site" description="Transition state stabilizer" evidence="17">
    <location>
        <position position="301"/>
    </location>
</feature>
<feature type="binding site" evidence="16">
    <location>
        <position position="212"/>
    </location>
    <ligand>
        <name>Zn(2+)</name>
        <dbReference type="ChEBI" id="CHEBI:29105"/>
        <note>catalytic</note>
    </ligand>
</feature>
<dbReference type="InterPro" id="IPR042097">
    <property type="entry name" value="Aminopeptidase_N-like_N_sf"/>
</dbReference>
<dbReference type="EMBL" id="CAJHJT010000001">
    <property type="protein sequence ID" value="CAD6995173.1"/>
    <property type="molecule type" value="Genomic_DNA"/>
</dbReference>
<feature type="binding site" evidence="16">
    <location>
        <position position="216"/>
    </location>
    <ligand>
        <name>Zn(2+)</name>
        <dbReference type="ChEBI" id="CHEBI:29105"/>
        <note>catalytic</note>
    </ligand>
</feature>
<dbReference type="Pfam" id="PF11838">
    <property type="entry name" value="ERAP1_C"/>
    <property type="match status" value="1"/>
</dbReference>
<dbReference type="InterPro" id="IPR024571">
    <property type="entry name" value="ERAP1-like_C_dom"/>
</dbReference>
<dbReference type="FunFam" id="2.60.40.1910:FF:000008">
    <property type="entry name" value="Aminopeptidase"/>
    <property type="match status" value="1"/>
</dbReference>
<dbReference type="Gene3D" id="2.60.40.1730">
    <property type="entry name" value="tricorn interacting facor f3 domain"/>
    <property type="match status" value="1"/>
</dbReference>
<protein>
    <recommendedName>
        <fullName evidence="18">Aminopeptidase</fullName>
        <ecNumber evidence="18">3.4.11.-</ecNumber>
    </recommendedName>
</protein>
<comment type="similarity">
    <text evidence="2 18">Belongs to the peptidase M1 family.</text>
</comment>
<dbReference type="SUPFAM" id="SSF63737">
    <property type="entry name" value="Leukotriene A4 hydrolase N-terminal domain"/>
    <property type="match status" value="1"/>
</dbReference>
<keyword evidence="6 18" id="KW-0645">Protease</keyword>
<comment type="caution">
    <text evidence="22">The sequence shown here is derived from an EMBL/GenBank/DDBJ whole genome shotgun (WGS) entry which is preliminary data.</text>
</comment>
<organism evidence="22 23">
    <name type="scientific">Ceratitis capitata</name>
    <name type="common">Mediterranean fruit fly</name>
    <name type="synonym">Tephritis capitata</name>
    <dbReference type="NCBI Taxonomy" id="7213"/>
    <lineage>
        <taxon>Eukaryota</taxon>
        <taxon>Metazoa</taxon>
        <taxon>Ecdysozoa</taxon>
        <taxon>Arthropoda</taxon>
        <taxon>Hexapoda</taxon>
        <taxon>Insecta</taxon>
        <taxon>Pterygota</taxon>
        <taxon>Neoptera</taxon>
        <taxon>Endopterygota</taxon>
        <taxon>Diptera</taxon>
        <taxon>Brachycera</taxon>
        <taxon>Muscomorpha</taxon>
        <taxon>Tephritoidea</taxon>
        <taxon>Tephritidae</taxon>
        <taxon>Ceratitis</taxon>
        <taxon>Ceratitis</taxon>
    </lineage>
</organism>
<reference evidence="22" key="1">
    <citation type="submission" date="2020-11" db="EMBL/GenBank/DDBJ databases">
        <authorList>
            <person name="Whitehead M."/>
        </authorList>
    </citation>
    <scope>NUCLEOTIDE SEQUENCE</scope>
    <source>
        <strain evidence="22">EGII</strain>
    </source>
</reference>
<keyword evidence="12" id="KW-0472">Membrane</keyword>
<dbReference type="InterPro" id="IPR001930">
    <property type="entry name" value="Peptidase_M1"/>
</dbReference>
<gene>
    <name evidence="22" type="ORF">CCAP1982_LOCUS3894</name>
</gene>
<evidence type="ECO:0000256" key="1">
    <source>
        <dbReference type="ARBA" id="ARBA00004609"/>
    </source>
</evidence>
<dbReference type="EC" id="3.4.11.-" evidence="18"/>
<dbReference type="PANTHER" id="PTHR11533">
    <property type="entry name" value="PROTEASE M1 ZINC METALLOPROTEASE"/>
    <property type="match status" value="1"/>
</dbReference>
<evidence type="ECO:0000256" key="7">
    <source>
        <dbReference type="ARBA" id="ARBA00022723"/>
    </source>
</evidence>
<evidence type="ECO:0000259" key="21">
    <source>
        <dbReference type="Pfam" id="PF17900"/>
    </source>
</evidence>
<dbReference type="GO" id="GO:0042277">
    <property type="term" value="F:peptide binding"/>
    <property type="evidence" value="ECO:0007669"/>
    <property type="project" value="TreeGrafter"/>
</dbReference>
<proteinExistence type="inferred from homology"/>
<dbReference type="GO" id="GO:0005615">
    <property type="term" value="C:extracellular space"/>
    <property type="evidence" value="ECO:0007669"/>
    <property type="project" value="TreeGrafter"/>
</dbReference>
<sequence>MQNNYTIRFNYAGQIRDDMQGFFHINYTDSDGNVKFLALTQSQRTNARSIFPCFDEPALKATFRLQISRPSIFKTVFNAELVRSVSEGNGRALDRFSATPPMSTYLVAFMLSELESDSSGYLTTIIRPGYVDKIPFAYQVTARAINAFEELTQQNYNQLGLPLMQIVGSPIFPHTGMENWGLVIYKEEVLINEPGYSDGWSDKQLTLNIITHEMAHMWFGNSVTMAWWSYFWLNEAFGRYYEYFMAHKLFPEYQLDQQFVVEQLHVAFGIDAISSTQPLTSTDEEIQSPSEIDYKFSTITYKKGATIVRMIANLMGHDNFENAIRAYLKAFHLKSTTPKDLFTYLKRHWPTTPEVDLDQFFYDWTEQIGFPVLYVSVGSKGKVKLTQKRFLLDSGDGSNHALTYTIPITYATDAEPDFNNLTARFYFLKTNEMSFKVPPTFKWIIFNVQQSNYYRVFYDKTTLQRIKAALLRPDHSGIPTINRAQLVDDLFNFARVGMLNYTTVFNVLEYLKTEIEYLPWYAAFTNLNYVAQHFTLQQQSGLMRFLNTTLAKVYAHLAFTDRNIDVLDIYNRNKVISWACRYKLFECDNQARDLFDKLEMDGEKPSPDFRETLYCSVTREGDFAYYQTLNNWFDDEKVESEKKKLIRAMGCTRIFLRYHFDNIVSGNIPTEYALMGITPMYAENPENVQRVFLMITASIEALVERIGGWEKAANLIGDIAKYFTTQEQRKMLEDFVKENGSLFGDSIPALHHTIYTVDSNLKWSRSYLSKLFVPVSKPNVATVGRLSAVLLITEGFMYRFCNIY</sequence>
<evidence type="ECO:0000313" key="23">
    <source>
        <dbReference type="Proteomes" id="UP000606786"/>
    </source>
</evidence>
<evidence type="ECO:0000256" key="17">
    <source>
        <dbReference type="PIRSR" id="PIRSR634016-4"/>
    </source>
</evidence>
<evidence type="ECO:0000256" key="13">
    <source>
        <dbReference type="ARBA" id="ARBA00023180"/>
    </source>
</evidence>
<evidence type="ECO:0000256" key="11">
    <source>
        <dbReference type="ARBA" id="ARBA00023049"/>
    </source>
</evidence>